<reference evidence="2 3" key="1">
    <citation type="journal article" date="2021" name="Hortic Res">
        <title>The domestication of Cucurbita argyrosperma as revealed by the genome of its wild relative.</title>
        <authorList>
            <person name="Barrera-Redondo J."/>
            <person name="Sanchez-de la Vega G."/>
            <person name="Aguirre-Liguori J.A."/>
            <person name="Castellanos-Morales G."/>
            <person name="Gutierrez-Guerrero Y.T."/>
            <person name="Aguirre-Dugua X."/>
            <person name="Aguirre-Planter E."/>
            <person name="Tenaillon M.I."/>
            <person name="Lira-Saade R."/>
            <person name="Eguiarte L.E."/>
        </authorList>
    </citation>
    <scope>NUCLEOTIDE SEQUENCE [LARGE SCALE GENOMIC DNA]</scope>
    <source>
        <strain evidence="2">JBR-2021</strain>
    </source>
</reference>
<comment type="caution">
    <text evidence="2">The sequence shown here is derived from an EMBL/GenBank/DDBJ whole genome shotgun (WGS) entry which is preliminary data.</text>
</comment>
<accession>A0AAV6MCC9</accession>
<evidence type="ECO:0000256" key="1">
    <source>
        <dbReference type="SAM" id="MobiDB-lite"/>
    </source>
</evidence>
<feature type="region of interest" description="Disordered" evidence="1">
    <location>
        <begin position="1"/>
        <end position="46"/>
    </location>
</feature>
<dbReference type="EMBL" id="JAGKQH010000015">
    <property type="protein sequence ID" value="KAG6579287.1"/>
    <property type="molecule type" value="Genomic_DNA"/>
</dbReference>
<sequence length="84" mass="9189">MSRGEEARLEKGGAGRRSSSTGKERGEEAARLERRGAVELQPETMCSSVPPSINSHFFKILGAKSIQQKMARIGLLLANFIETE</sequence>
<feature type="non-terminal residue" evidence="2">
    <location>
        <position position="1"/>
    </location>
</feature>
<evidence type="ECO:0000313" key="2">
    <source>
        <dbReference type="EMBL" id="KAG6579287.1"/>
    </source>
</evidence>
<name>A0AAV6MCC9_9ROSI</name>
<gene>
    <name evidence="2" type="ORF">SDJN03_23735</name>
</gene>
<evidence type="ECO:0000313" key="3">
    <source>
        <dbReference type="Proteomes" id="UP000685013"/>
    </source>
</evidence>
<protein>
    <submittedName>
        <fullName evidence="2">Uncharacterized protein</fullName>
    </submittedName>
</protein>
<feature type="compositionally biased region" description="Basic and acidic residues" evidence="1">
    <location>
        <begin position="1"/>
        <end position="13"/>
    </location>
</feature>
<keyword evidence="3" id="KW-1185">Reference proteome</keyword>
<dbReference type="Proteomes" id="UP000685013">
    <property type="component" value="Chromosome 15"/>
</dbReference>
<feature type="compositionally biased region" description="Basic and acidic residues" evidence="1">
    <location>
        <begin position="22"/>
        <end position="37"/>
    </location>
</feature>
<organism evidence="2 3">
    <name type="scientific">Cucurbita argyrosperma subsp. sororia</name>
    <dbReference type="NCBI Taxonomy" id="37648"/>
    <lineage>
        <taxon>Eukaryota</taxon>
        <taxon>Viridiplantae</taxon>
        <taxon>Streptophyta</taxon>
        <taxon>Embryophyta</taxon>
        <taxon>Tracheophyta</taxon>
        <taxon>Spermatophyta</taxon>
        <taxon>Magnoliopsida</taxon>
        <taxon>eudicotyledons</taxon>
        <taxon>Gunneridae</taxon>
        <taxon>Pentapetalae</taxon>
        <taxon>rosids</taxon>
        <taxon>fabids</taxon>
        <taxon>Cucurbitales</taxon>
        <taxon>Cucurbitaceae</taxon>
        <taxon>Cucurbiteae</taxon>
        <taxon>Cucurbita</taxon>
    </lineage>
</organism>
<dbReference type="AlphaFoldDB" id="A0AAV6MCC9"/>
<proteinExistence type="predicted"/>